<dbReference type="Gene3D" id="1.50.40.10">
    <property type="entry name" value="Mitochondrial carrier domain"/>
    <property type="match status" value="1"/>
</dbReference>
<evidence type="ECO:0000256" key="5">
    <source>
        <dbReference type="ARBA" id="ARBA00022737"/>
    </source>
</evidence>
<keyword evidence="5" id="KW-0677">Repeat</keyword>
<keyword evidence="7" id="KW-1133">Transmembrane helix</keyword>
<proteinExistence type="inferred from homology"/>
<reference evidence="12" key="1">
    <citation type="submission" date="2021-03" db="EMBL/GenBank/DDBJ databases">
        <authorList>
            <person name="Tagirdzhanova G."/>
        </authorList>
    </citation>
    <scope>NUCLEOTIDE SEQUENCE</scope>
</reference>
<keyword evidence="13" id="KW-1185">Reference proteome</keyword>
<keyword evidence="6" id="KW-0999">Mitochondrion inner membrane</keyword>
<name>A0A8H3ERC5_9LECA</name>
<dbReference type="GO" id="GO:0022857">
    <property type="term" value="F:transmembrane transporter activity"/>
    <property type="evidence" value="ECO:0007669"/>
    <property type="project" value="TreeGrafter"/>
</dbReference>
<dbReference type="SUPFAM" id="SSF103506">
    <property type="entry name" value="Mitochondrial carrier"/>
    <property type="match status" value="1"/>
</dbReference>
<dbReference type="Pfam" id="PF00153">
    <property type="entry name" value="Mito_carr"/>
    <property type="match status" value="1"/>
</dbReference>
<keyword evidence="9 10" id="KW-0472">Membrane</keyword>
<organism evidence="12 13">
    <name type="scientific">Gomphillus americanus</name>
    <dbReference type="NCBI Taxonomy" id="1940652"/>
    <lineage>
        <taxon>Eukaryota</taxon>
        <taxon>Fungi</taxon>
        <taxon>Dikarya</taxon>
        <taxon>Ascomycota</taxon>
        <taxon>Pezizomycotina</taxon>
        <taxon>Lecanoromycetes</taxon>
        <taxon>OSLEUM clade</taxon>
        <taxon>Ostropomycetidae</taxon>
        <taxon>Ostropales</taxon>
        <taxon>Graphidaceae</taxon>
        <taxon>Gomphilloideae</taxon>
        <taxon>Gomphillus</taxon>
    </lineage>
</organism>
<keyword evidence="4 10" id="KW-0812">Transmembrane</keyword>
<dbReference type="OrthoDB" id="3364892at2759"/>
<dbReference type="AlphaFoldDB" id="A0A8H3ERC5"/>
<evidence type="ECO:0000256" key="10">
    <source>
        <dbReference type="PROSITE-ProRule" id="PRU00282"/>
    </source>
</evidence>
<dbReference type="InterPro" id="IPR018108">
    <property type="entry name" value="MCP_transmembrane"/>
</dbReference>
<evidence type="ECO:0000256" key="3">
    <source>
        <dbReference type="ARBA" id="ARBA00022448"/>
    </source>
</evidence>
<evidence type="ECO:0000256" key="6">
    <source>
        <dbReference type="ARBA" id="ARBA00022792"/>
    </source>
</evidence>
<comment type="similarity">
    <text evidence="2 11">Belongs to the mitochondrial carrier (TC 2.A.29) family.</text>
</comment>
<evidence type="ECO:0000256" key="11">
    <source>
        <dbReference type="RuleBase" id="RU000488"/>
    </source>
</evidence>
<evidence type="ECO:0000256" key="9">
    <source>
        <dbReference type="ARBA" id="ARBA00023136"/>
    </source>
</evidence>
<protein>
    <recommendedName>
        <fullName evidence="14">Mitochondrial carrier protein</fullName>
    </recommendedName>
</protein>
<evidence type="ECO:0000313" key="13">
    <source>
        <dbReference type="Proteomes" id="UP000664169"/>
    </source>
</evidence>
<keyword evidence="3 11" id="KW-0813">Transport</keyword>
<evidence type="ECO:0000256" key="8">
    <source>
        <dbReference type="ARBA" id="ARBA00023128"/>
    </source>
</evidence>
<evidence type="ECO:0000313" key="12">
    <source>
        <dbReference type="EMBL" id="CAF9910260.1"/>
    </source>
</evidence>
<accession>A0A8H3ERC5</accession>
<evidence type="ECO:0000256" key="4">
    <source>
        <dbReference type="ARBA" id="ARBA00022692"/>
    </source>
</evidence>
<dbReference type="EMBL" id="CAJPDQ010000005">
    <property type="protein sequence ID" value="CAF9910260.1"/>
    <property type="molecule type" value="Genomic_DNA"/>
</dbReference>
<comment type="subcellular location">
    <subcellularLocation>
        <location evidence="1">Mitochondrion membrane</location>
        <topology evidence="1">Multi-pass membrane protein</topology>
    </subcellularLocation>
</comment>
<feature type="repeat" description="Solcar" evidence="10">
    <location>
        <begin position="153"/>
        <end position="240"/>
    </location>
</feature>
<dbReference type="GO" id="GO:0031966">
    <property type="term" value="C:mitochondrial membrane"/>
    <property type="evidence" value="ECO:0007669"/>
    <property type="project" value="UniProtKB-SubCell"/>
</dbReference>
<dbReference type="PROSITE" id="PS50920">
    <property type="entry name" value="SOLCAR"/>
    <property type="match status" value="1"/>
</dbReference>
<evidence type="ECO:0000256" key="7">
    <source>
        <dbReference type="ARBA" id="ARBA00022989"/>
    </source>
</evidence>
<comment type="caution">
    <text evidence="12">The sequence shown here is derived from an EMBL/GenBank/DDBJ whole genome shotgun (WGS) entry which is preliminary data.</text>
</comment>
<dbReference type="InterPro" id="IPR023395">
    <property type="entry name" value="MCP_dom_sf"/>
</dbReference>
<sequence>MDGSINGGVTGVRDGAKTAIVLPVGYSKRPERRDAATGVSAAGARAVAVRAMAFYFRAPVKAFFRTRVDYMAFARAINPQLKANEAWSWKTTTPGVLSYAVQNQGWSFIPKYVLPPLLGNILVGSVLYTSYLTTLSMLQGPSSAGAKRQYPPTPLSYTFIAGFTAGSLQSLVASPLDALHVRFKTAEMLQGRYTSMWQYAWLKTREIGLRGVFAGWTLSFLKDSLGCAMFFTTFETIKSQGFYAFIQWYYADIQQAFSTRSSKYASYKVEDSTGTPTIKPHYALEPAFLLLGGLGASIAQATVQYPLGLVQDIHYSRLNALDTRLAKRHGKPRATREILQSYRHAYIKTLKQCRLQANRLGGSLAAWAYKGFLWNTLRAMPSTSAGLIIFEVIRRRYADLNQEVRISIEGYDVLLV</sequence>
<keyword evidence="8" id="KW-0496">Mitochondrion</keyword>
<dbReference type="PANTHER" id="PTHR45624:SF26">
    <property type="entry name" value="CARRIER PROTEIN, PUTATIVE (AFU_ORTHOLOGUE AFUA_1G07710)-RELATED"/>
    <property type="match status" value="1"/>
</dbReference>
<gene>
    <name evidence="12" type="ORF">GOMPHAMPRED_007023</name>
</gene>
<dbReference type="Proteomes" id="UP000664169">
    <property type="component" value="Unassembled WGS sequence"/>
</dbReference>
<evidence type="ECO:0000256" key="1">
    <source>
        <dbReference type="ARBA" id="ARBA00004225"/>
    </source>
</evidence>
<evidence type="ECO:0008006" key="14">
    <source>
        <dbReference type="Google" id="ProtNLM"/>
    </source>
</evidence>
<dbReference type="InterPro" id="IPR050567">
    <property type="entry name" value="Mitochondrial_Carrier"/>
</dbReference>
<dbReference type="PANTHER" id="PTHR45624">
    <property type="entry name" value="MITOCHONDRIAL BASIC AMINO ACIDS TRANSPORTER-RELATED"/>
    <property type="match status" value="1"/>
</dbReference>
<evidence type="ECO:0000256" key="2">
    <source>
        <dbReference type="ARBA" id="ARBA00006375"/>
    </source>
</evidence>